<reference evidence="1 2" key="1">
    <citation type="submission" date="2014-02" db="EMBL/GenBank/DDBJ databases">
        <title>Draft genome sequence of Lysinibacillus manganicus DSM 26584T.</title>
        <authorList>
            <person name="Zhang F."/>
            <person name="Wang G."/>
            <person name="Zhang L."/>
        </authorList>
    </citation>
    <scope>NUCLEOTIDE SEQUENCE [LARGE SCALE GENOMIC DNA]</scope>
    <source>
        <strain evidence="1 2">DSM 26584</strain>
    </source>
</reference>
<evidence type="ECO:0000313" key="2">
    <source>
        <dbReference type="Proteomes" id="UP000030416"/>
    </source>
</evidence>
<gene>
    <name evidence="1" type="ORF">CD29_13045</name>
</gene>
<dbReference type="Proteomes" id="UP000030416">
    <property type="component" value="Unassembled WGS sequence"/>
</dbReference>
<dbReference type="Gene3D" id="1.10.10.10">
    <property type="entry name" value="Winged helix-like DNA-binding domain superfamily/Winged helix DNA-binding domain"/>
    <property type="match status" value="1"/>
</dbReference>
<organism evidence="1 2">
    <name type="scientific">Ureibacillus manganicus DSM 26584</name>
    <dbReference type="NCBI Taxonomy" id="1384049"/>
    <lineage>
        <taxon>Bacteria</taxon>
        <taxon>Bacillati</taxon>
        <taxon>Bacillota</taxon>
        <taxon>Bacilli</taxon>
        <taxon>Bacillales</taxon>
        <taxon>Caryophanaceae</taxon>
        <taxon>Ureibacillus</taxon>
    </lineage>
</organism>
<name>A0A0A3I5U5_9BACL</name>
<evidence type="ECO:0000313" key="1">
    <source>
        <dbReference type="EMBL" id="KGR78073.1"/>
    </source>
</evidence>
<dbReference type="Gene3D" id="3.30.70.270">
    <property type="match status" value="1"/>
</dbReference>
<dbReference type="RefSeq" id="WP_036187327.1">
    <property type="nucleotide sequence ID" value="NZ_AVDA01000014.1"/>
</dbReference>
<dbReference type="AlphaFoldDB" id="A0A0A3I5U5"/>
<dbReference type="SUPFAM" id="SSF46785">
    <property type="entry name" value="Winged helix' DNA-binding domain"/>
    <property type="match status" value="1"/>
</dbReference>
<dbReference type="STRING" id="1384049.CD29_13045"/>
<proteinExistence type="predicted"/>
<keyword evidence="2" id="KW-1185">Reference proteome</keyword>
<dbReference type="InterPro" id="IPR036390">
    <property type="entry name" value="WH_DNA-bd_sf"/>
</dbReference>
<dbReference type="EMBL" id="JPVN01000014">
    <property type="protein sequence ID" value="KGR78073.1"/>
    <property type="molecule type" value="Genomic_DNA"/>
</dbReference>
<protein>
    <recommendedName>
        <fullName evidence="3">Transcriptional regulator</fullName>
    </recommendedName>
</protein>
<dbReference type="eggNOG" id="COG4565">
    <property type="taxonomic scope" value="Bacteria"/>
</dbReference>
<dbReference type="InterPro" id="IPR043128">
    <property type="entry name" value="Rev_trsase/Diguanyl_cyclase"/>
</dbReference>
<comment type="caution">
    <text evidence="1">The sequence shown here is derived from an EMBL/GenBank/DDBJ whole genome shotgun (WGS) entry which is preliminary data.</text>
</comment>
<evidence type="ECO:0008006" key="3">
    <source>
        <dbReference type="Google" id="ProtNLM"/>
    </source>
</evidence>
<dbReference type="InterPro" id="IPR036388">
    <property type="entry name" value="WH-like_DNA-bd_sf"/>
</dbReference>
<sequence length="440" mass="50487">MSNIIAVIGSPTLIEKIKALSNTVPEIEFQYFSYGSIFETKTIIEEVSTYIDTFLFTGIIPYKLAQEQLKRLNKTGYFLDLDEYSIALGIFKAIQEKQDIRFSIDYTSNVNLDTIFADLNIDPEKVYKVDGFLFFEDEGDDYGIEIAKFHERLLKENKIQKIITCLSSVSNYLKERGIEHIRITHSTTVILNMLNIINTQSRLEETRAAQTIIAKFKIQNYESEVSEKGTYYVESNILELNRILLEIANNTFSTLQRNNSDEFTLYGTYGSFINFTRNMTDFSFIDEIEKLVNIPIGIGFGTGYTTKDAENNAMQALGISIKTDELQGYLITQKGEIIGPLEKGMYNPDQTNNDSQNNWIIRASESGINKQTLKRIYQFDKLNEFKGFTSAELSEYILTSKRSAERFIKVLLEEGFIQETGHEITNGRGRPSKIYKLKYE</sequence>
<accession>A0A0A3I5U5</accession>
<dbReference type="OrthoDB" id="4986073at2"/>